<accession>A0ACC7LP69</accession>
<gene>
    <name evidence="1" type="ORF">ACEZ3G_15015</name>
</gene>
<organism evidence="1 2">
    <name type="scientific">Meishania litoralis</name>
    <dbReference type="NCBI Taxonomy" id="3434685"/>
    <lineage>
        <taxon>Bacteria</taxon>
        <taxon>Pseudomonadati</taxon>
        <taxon>Bacteroidota</taxon>
        <taxon>Flavobacteriia</taxon>
        <taxon>Flavobacteriales</taxon>
        <taxon>Flavobacteriaceae</taxon>
        <taxon>Meishania</taxon>
    </lineage>
</organism>
<proteinExistence type="predicted"/>
<name>A0ACC7LP69_9FLAO</name>
<dbReference type="EMBL" id="JBHFPV010000004">
    <property type="protein sequence ID" value="MFH6604799.1"/>
    <property type="molecule type" value="Genomic_DNA"/>
</dbReference>
<evidence type="ECO:0000313" key="2">
    <source>
        <dbReference type="Proteomes" id="UP001595191"/>
    </source>
</evidence>
<evidence type="ECO:0000313" key="1">
    <source>
        <dbReference type="EMBL" id="MFH6604799.1"/>
    </source>
</evidence>
<sequence length="425" mass="49676">MREDLLHFIWKYKKIQLEQLATSKKEPVIIEDVGSHNLHSGPDFFNAKISIAGQLWAGNVEIHLKSSDWYAHNHEQDPHYNNVILHVVWEDDAEVYRSDNTEIPTLELQHYIPPKLLTTYQNLLDKRSYSFVNCEKNIAQIDGFIIDSWLERLYFERLERKSIWVEHLLKKSKNDWESVLFSMLLKNFGSKINAEAFMSLAQSLDFSIVRKIQNDILQLESVFFGMSHLLDDEKIVDEYCLELGKEFKYLSNKFDLQANNVQRPNFFKLRPSNFPTIRLSQLAQLYTMYQGLFMKIMEAPRLEDLYSIFEISASSYWNTHYTFGRESKKSTKRLTRNFIDLLIINTILPLKFCYARHVGKDSNDEIIAIITAIKKEENAITRNFTKHGISVKNGKDGQALIELYNEYCVQNKCLQCAVGNSLLQS</sequence>
<dbReference type="Proteomes" id="UP001595191">
    <property type="component" value="Unassembled WGS sequence"/>
</dbReference>
<protein>
    <submittedName>
        <fullName evidence="1">DUF2851 family protein</fullName>
    </submittedName>
</protein>
<reference evidence="1" key="1">
    <citation type="submission" date="2024-09" db="EMBL/GenBank/DDBJ databases">
        <authorList>
            <person name="Liu J."/>
        </authorList>
    </citation>
    <scope>NUCLEOTIDE SEQUENCE</scope>
    <source>
        <strain evidence="1">NBU2967</strain>
    </source>
</reference>
<comment type="caution">
    <text evidence="1">The sequence shown here is derived from an EMBL/GenBank/DDBJ whole genome shotgun (WGS) entry which is preliminary data.</text>
</comment>
<keyword evidence="2" id="KW-1185">Reference proteome</keyword>